<organism evidence="1 2">
    <name type="scientific">Kineosporia corallincola</name>
    <dbReference type="NCBI Taxonomy" id="2835133"/>
    <lineage>
        <taxon>Bacteria</taxon>
        <taxon>Bacillati</taxon>
        <taxon>Actinomycetota</taxon>
        <taxon>Actinomycetes</taxon>
        <taxon>Kineosporiales</taxon>
        <taxon>Kineosporiaceae</taxon>
        <taxon>Kineosporia</taxon>
    </lineage>
</organism>
<reference evidence="1 2" key="1">
    <citation type="submission" date="2021-05" db="EMBL/GenBank/DDBJ databases">
        <title>Kineosporia and Streptomyces sp. nov. two new marine actinobacteria isolated from Coral.</title>
        <authorList>
            <person name="Buangrab K."/>
            <person name="Sutthacheep M."/>
            <person name="Yeemin T."/>
            <person name="Harunari E."/>
            <person name="Igarashi Y."/>
            <person name="Kanchanasin P."/>
            <person name="Tanasupawat S."/>
            <person name="Phongsopitanun W."/>
        </authorList>
    </citation>
    <scope>NUCLEOTIDE SEQUENCE [LARGE SCALE GENOMIC DNA]</scope>
    <source>
        <strain evidence="1 2">J2-2</strain>
    </source>
</reference>
<proteinExistence type="predicted"/>
<evidence type="ECO:0000313" key="2">
    <source>
        <dbReference type="Proteomes" id="UP001197247"/>
    </source>
</evidence>
<dbReference type="RefSeq" id="WP_214158207.1">
    <property type="nucleotide sequence ID" value="NZ_JAHBAY010000010.1"/>
</dbReference>
<dbReference type="Proteomes" id="UP001197247">
    <property type="component" value="Unassembled WGS sequence"/>
</dbReference>
<evidence type="ECO:0000313" key="1">
    <source>
        <dbReference type="EMBL" id="MBT0771837.1"/>
    </source>
</evidence>
<gene>
    <name evidence="1" type="ORF">KIH74_23045</name>
</gene>
<name>A0ABS5TL59_9ACTN</name>
<accession>A0ABS5TL59</accession>
<comment type="caution">
    <text evidence="1">The sequence shown here is derived from an EMBL/GenBank/DDBJ whole genome shotgun (WGS) entry which is preliminary data.</text>
</comment>
<dbReference type="EMBL" id="JAHBAY010000010">
    <property type="protein sequence ID" value="MBT0771837.1"/>
    <property type="molecule type" value="Genomic_DNA"/>
</dbReference>
<sequence length="83" mass="9220">MTIAGARYQLLRRDDGPGWWCHPMDEEQARRRLPVRYATGIPWSEPAADPVGDLMAASHRAFDRFLLGDLVVDPSAGIKVTAT</sequence>
<keyword evidence="2" id="KW-1185">Reference proteome</keyword>
<protein>
    <submittedName>
        <fullName evidence="1">Uncharacterized protein</fullName>
    </submittedName>
</protein>